<dbReference type="SMART" id="SM00533">
    <property type="entry name" value="MUTSd"/>
    <property type="match status" value="1"/>
</dbReference>
<dbReference type="PROSITE" id="PS00486">
    <property type="entry name" value="DNA_MISMATCH_REPAIR_2"/>
    <property type="match status" value="1"/>
</dbReference>
<dbReference type="SUPFAM" id="SSF52540">
    <property type="entry name" value="P-loop containing nucleoside triphosphate hydrolases"/>
    <property type="match status" value="1"/>
</dbReference>
<dbReference type="InterPro" id="IPR027417">
    <property type="entry name" value="P-loop_NTPase"/>
</dbReference>
<keyword evidence="3" id="KW-0067">ATP-binding</keyword>
<evidence type="ECO:0000256" key="2">
    <source>
        <dbReference type="ARBA" id="ARBA00022741"/>
    </source>
</evidence>
<dbReference type="Gene3D" id="3.40.50.300">
    <property type="entry name" value="P-loop containing nucleotide triphosphate hydrolases"/>
    <property type="match status" value="1"/>
</dbReference>
<dbReference type="SUPFAM" id="SSF48334">
    <property type="entry name" value="DNA repair protein MutS, domain III"/>
    <property type="match status" value="1"/>
</dbReference>
<proteinExistence type="inferred from homology"/>
<dbReference type="PANTHER" id="PTHR11361:SF21">
    <property type="entry name" value="MUTS PROTEIN HOMOLOG 4"/>
    <property type="match status" value="1"/>
</dbReference>
<dbReference type="InterPro" id="IPR000432">
    <property type="entry name" value="DNA_mismatch_repair_MutS_C"/>
</dbReference>
<evidence type="ECO:0000256" key="6">
    <source>
        <dbReference type="SAM" id="MobiDB-lite"/>
    </source>
</evidence>
<dbReference type="SMART" id="SM00534">
    <property type="entry name" value="MUTSac"/>
    <property type="match status" value="1"/>
</dbReference>
<dbReference type="InterPro" id="IPR045076">
    <property type="entry name" value="MutS"/>
</dbReference>
<keyword evidence="9" id="KW-1185">Reference proteome</keyword>
<dbReference type="InterPro" id="IPR007696">
    <property type="entry name" value="DNA_mismatch_repair_MutS_core"/>
</dbReference>
<feature type="domain" description="DNA mismatch repair proteins mutS family" evidence="7">
    <location>
        <begin position="545"/>
        <end position="561"/>
    </location>
</feature>
<feature type="region of interest" description="Disordered" evidence="6">
    <location>
        <begin position="1"/>
        <end position="20"/>
    </location>
</feature>
<dbReference type="PANTHER" id="PTHR11361">
    <property type="entry name" value="DNA MISMATCH REPAIR PROTEIN MUTS FAMILY MEMBER"/>
    <property type="match status" value="1"/>
</dbReference>
<evidence type="ECO:0000256" key="3">
    <source>
        <dbReference type="ARBA" id="ARBA00022840"/>
    </source>
</evidence>
<dbReference type="PIRSF" id="PIRSF005813">
    <property type="entry name" value="MSH2"/>
    <property type="match status" value="1"/>
</dbReference>
<protein>
    <submittedName>
        <fullName evidence="8">G12971 protein</fullName>
    </submittedName>
</protein>
<keyword evidence="2" id="KW-0547">Nucleotide-binding</keyword>
<comment type="similarity">
    <text evidence="1">Belongs to the DNA mismatch repair MutS family.</text>
</comment>
<dbReference type="InterPro" id="IPR007861">
    <property type="entry name" value="DNA_mismatch_repair_MutS_clamp"/>
</dbReference>
<dbReference type="Pfam" id="PF05190">
    <property type="entry name" value="MutS_IV"/>
    <property type="match status" value="1"/>
</dbReference>
<gene>
    <name evidence="8" type="primary">g12971</name>
    <name evidence="8" type="ORF">VP750_LOCUS11516</name>
</gene>
<evidence type="ECO:0000256" key="1">
    <source>
        <dbReference type="ARBA" id="ARBA00006271"/>
    </source>
</evidence>
<evidence type="ECO:0000256" key="5">
    <source>
        <dbReference type="ARBA" id="ARBA00023254"/>
    </source>
</evidence>
<dbReference type="Gene3D" id="1.10.1420.10">
    <property type="match status" value="2"/>
</dbReference>
<organism evidence="8 9">
    <name type="scientific">Coccomyxa viridis</name>
    <dbReference type="NCBI Taxonomy" id="1274662"/>
    <lineage>
        <taxon>Eukaryota</taxon>
        <taxon>Viridiplantae</taxon>
        <taxon>Chlorophyta</taxon>
        <taxon>core chlorophytes</taxon>
        <taxon>Trebouxiophyceae</taxon>
        <taxon>Trebouxiophyceae incertae sedis</taxon>
        <taxon>Coccomyxaceae</taxon>
        <taxon>Coccomyxa</taxon>
    </lineage>
</organism>
<evidence type="ECO:0000259" key="7">
    <source>
        <dbReference type="PROSITE" id="PS00486"/>
    </source>
</evidence>
<dbReference type="Pfam" id="PF00488">
    <property type="entry name" value="MutS_V"/>
    <property type="match status" value="1"/>
</dbReference>
<evidence type="ECO:0000313" key="8">
    <source>
        <dbReference type="EMBL" id="CAL5229610.1"/>
    </source>
</evidence>
<dbReference type="InterPro" id="IPR011184">
    <property type="entry name" value="DNA_mismatch_repair_Msh2"/>
</dbReference>
<dbReference type="InterPro" id="IPR036187">
    <property type="entry name" value="DNA_mismatch_repair_MutS_sf"/>
</dbReference>
<comment type="caution">
    <text evidence="8">The sequence shown here is derived from an EMBL/GenBank/DDBJ whole genome shotgun (WGS) entry which is preliminary data.</text>
</comment>
<evidence type="ECO:0000313" key="9">
    <source>
        <dbReference type="Proteomes" id="UP001497392"/>
    </source>
</evidence>
<keyword evidence="4" id="KW-0238">DNA-binding</keyword>
<dbReference type="Pfam" id="PF05192">
    <property type="entry name" value="MutS_III"/>
    <property type="match status" value="1"/>
</dbReference>
<reference evidence="8 9" key="1">
    <citation type="submission" date="2024-06" db="EMBL/GenBank/DDBJ databases">
        <authorList>
            <person name="Kraege A."/>
            <person name="Thomma B."/>
        </authorList>
    </citation>
    <scope>NUCLEOTIDE SEQUENCE [LARGE SCALE GENOMIC DNA]</scope>
</reference>
<dbReference type="EMBL" id="CAXHTA020000021">
    <property type="protein sequence ID" value="CAL5229610.1"/>
    <property type="molecule type" value="Genomic_DNA"/>
</dbReference>
<evidence type="ECO:0000256" key="4">
    <source>
        <dbReference type="ARBA" id="ARBA00023125"/>
    </source>
</evidence>
<accession>A0ABP1GBM8</accession>
<sequence>MMRLSRKSQPQGSFDDTKGSLAVQQCATEQSRAELEEATQRTAHYLALGAAGALLAYLQQEKHMVLGAGSVHVSIVSPASFVHIDSATVDALELVKPLRAAKQRSKATTLYNLLNHTKTACGATLLRANILQPLTHVGTLNLRYEAVEEVLASEEMHMDIAQALQALPRDLDKVCRGLGMRASSPKKDPAQRIGALVQSVILVKETLSAMPGLAKVLAPAQSELLNAVGSSAAHPVFAGLAAAISAVLDEDVQSSKTPFVSRMQQCFAVKTGRDSFLDLARANFCRISEDIHKLAAAYSEQFSLNLKLQYAAKRGFYLSMPKPGTPTKQGGPEVPPLPKDFIQVDAMRSRSTVTCTTHKLNALNSRLSDASSDCLVLTEQILEGTVATVCREMDALHCLINGIALLDVLQSFATVVNTAHGSYVRPKMSEKGPLAIVEGRHPLMEQLQGSDEFVPNDTYLADCSSFHIISGPNMAGKSTYLRQVAMIAVMAHAGCFVPAKFAAVQVMDRLLTRLGSSDCIEHNSSSFLMEMQETAHIVSAATDRSLILIDELGRSTSTADGIAIAWAVSEELIGLGAYTLFATHFTALSELAELYPNAKLWHFSVEGSAQGLHYGHKLLPGQHQSAHYGLLLAPVVGVLEEVTQEAYRIAELVEQADSKAASRSATAEAEELRAVYSMAHRVMCIAQAARDIPDGVDVRKQLGSLKREAMRVLRRE</sequence>
<dbReference type="Proteomes" id="UP001497392">
    <property type="component" value="Unassembled WGS sequence"/>
</dbReference>
<name>A0ABP1GBM8_9CHLO</name>
<keyword evidence="5" id="KW-0469">Meiosis</keyword>